<dbReference type="InterPro" id="IPR022038">
    <property type="entry name" value="Ig-like_bact"/>
</dbReference>
<dbReference type="InterPro" id="IPR023296">
    <property type="entry name" value="Glyco_hydro_beta-prop_sf"/>
</dbReference>
<evidence type="ECO:0000313" key="6">
    <source>
        <dbReference type="EMBL" id="SMG24614.1"/>
    </source>
</evidence>
<dbReference type="Pfam" id="PF07554">
    <property type="entry name" value="FIVAR"/>
    <property type="match status" value="2"/>
</dbReference>
<evidence type="ECO:0000256" key="2">
    <source>
        <dbReference type="ARBA" id="ARBA00022801"/>
    </source>
</evidence>
<keyword evidence="3" id="KW-0326">Glycosidase</keyword>
<dbReference type="InterPro" id="IPR003610">
    <property type="entry name" value="CBM5/12"/>
</dbReference>
<keyword evidence="2" id="KW-0378">Hydrolase</keyword>
<dbReference type="SMART" id="SM00495">
    <property type="entry name" value="ChtBD3"/>
    <property type="match status" value="2"/>
</dbReference>
<dbReference type="STRING" id="150121.SAMN06296010_1191"/>
<keyword evidence="4" id="KW-0732">Signal</keyword>
<evidence type="ECO:0000256" key="4">
    <source>
        <dbReference type="SAM" id="SignalP"/>
    </source>
</evidence>
<proteinExistence type="inferred from homology"/>
<dbReference type="CDD" id="cd18823">
    <property type="entry name" value="GH43_RcAra43A-like"/>
    <property type="match status" value="1"/>
</dbReference>
<dbReference type="GO" id="GO:0005975">
    <property type="term" value="P:carbohydrate metabolic process"/>
    <property type="evidence" value="ECO:0007669"/>
    <property type="project" value="InterPro"/>
</dbReference>
<dbReference type="PANTHER" id="PTHR22925:SF3">
    <property type="entry name" value="GLYCOSYL HYDROLASE FAMILY PROTEIN 43"/>
    <property type="match status" value="1"/>
</dbReference>
<dbReference type="Pfam" id="PF04616">
    <property type="entry name" value="Glyco_hydro_43"/>
    <property type="match status" value="1"/>
</dbReference>
<dbReference type="Proteomes" id="UP000193244">
    <property type="component" value="Unassembled WGS sequence"/>
</dbReference>
<dbReference type="Gene3D" id="2.10.10.20">
    <property type="entry name" value="Carbohydrate-binding module superfamily 5/12"/>
    <property type="match status" value="2"/>
</dbReference>
<evidence type="ECO:0000259" key="5">
    <source>
        <dbReference type="SMART" id="SM00495"/>
    </source>
</evidence>
<feature type="signal peptide" evidence="4">
    <location>
        <begin position="1"/>
        <end position="18"/>
    </location>
</feature>
<evidence type="ECO:0000256" key="1">
    <source>
        <dbReference type="ARBA" id="ARBA00009865"/>
    </source>
</evidence>
<evidence type="ECO:0000256" key="3">
    <source>
        <dbReference type="ARBA" id="ARBA00023295"/>
    </source>
</evidence>
<dbReference type="SUPFAM" id="SSF75005">
    <property type="entry name" value="Arabinanase/levansucrase/invertase"/>
    <property type="match status" value="1"/>
</dbReference>
<feature type="domain" description="Chitin-binding type-3" evidence="5">
    <location>
        <begin position="801"/>
        <end position="844"/>
    </location>
</feature>
<dbReference type="PANTHER" id="PTHR22925">
    <property type="entry name" value="GLYCOSYL HYDROLASE 43 FAMILY MEMBER"/>
    <property type="match status" value="1"/>
</dbReference>
<reference evidence="7" key="1">
    <citation type="submission" date="2017-04" db="EMBL/GenBank/DDBJ databases">
        <authorList>
            <person name="Varghese N."/>
            <person name="Submissions S."/>
        </authorList>
    </citation>
    <scope>NUCLEOTIDE SEQUENCE [LARGE SCALE GENOMIC DNA]</scope>
    <source>
        <strain evidence="7">VKM Ac-2510</strain>
    </source>
</reference>
<dbReference type="GO" id="GO:0004553">
    <property type="term" value="F:hydrolase activity, hydrolyzing O-glycosyl compounds"/>
    <property type="evidence" value="ECO:0007669"/>
    <property type="project" value="InterPro"/>
</dbReference>
<dbReference type="InterPro" id="IPR036573">
    <property type="entry name" value="CBM_sf_5/12"/>
</dbReference>
<comment type="similarity">
    <text evidence="1">Belongs to the glycosyl hydrolase 43 family.</text>
</comment>
<name>A0A1X7J9X9_9MICO</name>
<dbReference type="Pfam" id="PF07523">
    <property type="entry name" value="Big_3"/>
    <property type="match status" value="1"/>
</dbReference>
<dbReference type="EMBL" id="FXAY01000002">
    <property type="protein sequence ID" value="SMG24614.1"/>
    <property type="molecule type" value="Genomic_DNA"/>
</dbReference>
<dbReference type="Gene3D" id="1.20.1270.70">
    <property type="entry name" value="Designed single chain three-helix bundle"/>
    <property type="match status" value="2"/>
</dbReference>
<accession>A0A1X7J9X9</accession>
<gene>
    <name evidence="6" type="ORF">SAMN06296010_1191</name>
</gene>
<sequence length="846" mass="88385">MALAAAMLVSGAALSATAAEPAAAAASAPTATTESGGLGSIVDDYFSRVPTDYTEESWAPFAAALTSAQLVRASAESTPAQIIEAKTSLLDAAAALQTVSAGSFEPITNNTFWTDTDGNPISSQGGGIFRFGDTYYWYGVRYLEADPYRQSPSKIYSKATFGSIPVYSSKDLVNWTFENDVATRDTTLSIPASAGSYFSDLKTLGDAAWVGRLGVTYNENTGKFVLISQMNNNDPNAANVYSVLFLQADSPTGDFSYANLQTQIVNSPTRGTGDQTVFTDDDGTDYLIFSNSRGRGTGFVSKIADSDSLSIEPATAISRNAAGREGNAMFRLDDTYYVAASALHGWNTSVNYVVESTGAGIQGTYGPEYVLPGTEKDYSHVTQTGFFVTVHGTKQDTVLYAGDRWAEFAWNGSGYNQWTPLSKTDDGLEFNSLSNWEFNAVTGEWRVGPKNNYVLNPDFAADRVAVSNITGWTNVPDADNAAASFTSNVSPGADKTRFALRLGAAGAFSGAVQQTNDVPAGVYRFSAKAKSTGGLEHARVVITGAAGEVYTLDLAAVGGDWTNVELPDLALTGGAVTVSIEARSAGGNQSVTIDGLSLVAQPSDPTALQALVDAQSGRESADYGSTSWQPFAAALATAQAVLAAPAASQASLDGARAALEQAAASLCSAVTSVSVHSDRSVFTIGEALDAGTLSVTATRADGTTATLTPEQFQVAGFVSDVAGDPVVTVTVDPSLTATDAAPVEATLTLAVRVAWNSSTAYNGGDTVAFDGSVWLASWWTSGQTPGDPNGPWQQLIEVDGVAVWTPSRIFEAGEHATLGGVEYVARWWTRGQEPGDPNGPWASVTG</sequence>
<dbReference type="SUPFAM" id="SSF51055">
    <property type="entry name" value="Carbohydrate binding domain"/>
    <property type="match status" value="2"/>
</dbReference>
<keyword evidence="7" id="KW-1185">Reference proteome</keyword>
<dbReference type="Gene3D" id="2.60.40.3630">
    <property type="match status" value="1"/>
</dbReference>
<protein>
    <submittedName>
        <fullName evidence="6">Chitodextrinase</fullName>
    </submittedName>
</protein>
<feature type="domain" description="Chitin-binding type-3" evidence="5">
    <location>
        <begin position="752"/>
        <end position="795"/>
    </location>
</feature>
<feature type="chain" id="PRO_5038589048" evidence="4">
    <location>
        <begin position="19"/>
        <end position="846"/>
    </location>
</feature>
<dbReference type="Gene3D" id="2.115.10.20">
    <property type="entry name" value="Glycosyl hydrolase domain, family 43"/>
    <property type="match status" value="1"/>
</dbReference>
<evidence type="ECO:0000313" key="7">
    <source>
        <dbReference type="Proteomes" id="UP000193244"/>
    </source>
</evidence>
<dbReference type="CDD" id="cd12215">
    <property type="entry name" value="ChiC_BD"/>
    <property type="match status" value="2"/>
</dbReference>
<organism evidence="6 7">
    <name type="scientific">Agreia pratensis</name>
    <dbReference type="NCBI Taxonomy" id="150121"/>
    <lineage>
        <taxon>Bacteria</taxon>
        <taxon>Bacillati</taxon>
        <taxon>Actinomycetota</taxon>
        <taxon>Actinomycetes</taxon>
        <taxon>Micrococcales</taxon>
        <taxon>Microbacteriaceae</taxon>
        <taxon>Agreia</taxon>
    </lineage>
</organism>
<dbReference type="Pfam" id="PF02839">
    <property type="entry name" value="CBM_5_12"/>
    <property type="match status" value="1"/>
</dbReference>
<dbReference type="InterPro" id="IPR006710">
    <property type="entry name" value="Glyco_hydro_43"/>
</dbReference>
<dbReference type="GO" id="GO:0030246">
    <property type="term" value="F:carbohydrate binding"/>
    <property type="evidence" value="ECO:0007669"/>
    <property type="project" value="InterPro"/>
</dbReference>
<dbReference type="Gene3D" id="2.60.120.260">
    <property type="entry name" value="Galactose-binding domain-like"/>
    <property type="match status" value="1"/>
</dbReference>
<dbReference type="AlphaFoldDB" id="A0A1X7J9X9"/>
<dbReference type="GO" id="GO:0005576">
    <property type="term" value="C:extracellular region"/>
    <property type="evidence" value="ECO:0007669"/>
    <property type="project" value="InterPro"/>
</dbReference>